<dbReference type="KEGG" id="pfj:MYCFIDRAFT_184364"/>
<dbReference type="PANTHER" id="PTHR40616:SF1">
    <property type="entry name" value="LINALOOL DEHYDRATASE_ISOMERASE DOMAIN-CONTAINING PROTEIN"/>
    <property type="match status" value="1"/>
</dbReference>
<dbReference type="HOGENOM" id="CLU_023528_0_0_1"/>
<evidence type="ECO:0000313" key="1">
    <source>
        <dbReference type="EMBL" id="EME87263.1"/>
    </source>
</evidence>
<proteinExistence type="predicted"/>
<dbReference type="PANTHER" id="PTHR40616">
    <property type="entry name" value="LINALOOL DEHYDRATASE_ISOMERASE DOMAIN-CONTAINING PROTEIN"/>
    <property type="match status" value="1"/>
</dbReference>
<organism evidence="1 2">
    <name type="scientific">Pseudocercospora fijiensis (strain CIRAD86)</name>
    <name type="common">Black leaf streak disease fungus</name>
    <name type="synonym">Mycosphaerella fijiensis</name>
    <dbReference type="NCBI Taxonomy" id="383855"/>
    <lineage>
        <taxon>Eukaryota</taxon>
        <taxon>Fungi</taxon>
        <taxon>Dikarya</taxon>
        <taxon>Ascomycota</taxon>
        <taxon>Pezizomycotina</taxon>
        <taxon>Dothideomycetes</taxon>
        <taxon>Dothideomycetidae</taxon>
        <taxon>Mycosphaerellales</taxon>
        <taxon>Mycosphaerellaceae</taxon>
        <taxon>Pseudocercospora</taxon>
    </lineage>
</organism>
<gene>
    <name evidence="1" type="ORF">MYCFIDRAFT_184364</name>
</gene>
<dbReference type="GeneID" id="19334726"/>
<dbReference type="eggNOG" id="ENOG502RH0W">
    <property type="taxonomic scope" value="Eukaryota"/>
</dbReference>
<keyword evidence="2" id="KW-1185">Reference proteome</keyword>
<accession>N1Q8Q5</accession>
<dbReference type="VEuPathDB" id="FungiDB:MYCFIDRAFT_184364"/>
<dbReference type="Proteomes" id="UP000016932">
    <property type="component" value="Unassembled WGS sequence"/>
</dbReference>
<sequence length="504" mass="56367">MDNLYDADAGYLYNIYYALQHETRSSSWYAAGLLARNENDDCEHARRILNNIISGQFFNASEQWYGDYQTYPEQPDPGTEAYPASIYNSWDPNWRGFIGTAMIVCYEEFGHLLPQDLKERMVESLHLNAIGDTYRVYGSDDENLTPAYSNAAIMKAAVSGWVGRKVGDANITAEGETWGQEIVDLFKQNDTLAEFNSPTYFGVSLFALTLWAKYLPADSVLGSNAPRMIRETWDFVGEVYNANMKNIAGPWDRSYGFDLNRYLAIMSLWIWSFVGFEQSPLYPKPTAVGHVDDFEIGPLIAIMADYHKTFVTEKALSALTSFGDSRLVHRTAFSPAFDHVPRNYSTFMSSKLTIGAQSFSEKAVGGPSINPGQFNPVVVQWLRDDGSSRVGFVTLWPETQSLQAEVSEKRLDLTYPFGNDTSKFVFHVDSNGIVGPKNVKSWNDIAGLKVKVSGTIEPEPEISFCGINGGSCDTVNDFDLWKFTYTMAPGSTQVPNIVLDFELA</sequence>
<dbReference type="RefSeq" id="XP_007920769.1">
    <property type="nucleotide sequence ID" value="XM_007922578.1"/>
</dbReference>
<dbReference type="AlphaFoldDB" id="N1Q8Q5"/>
<evidence type="ECO:0000313" key="2">
    <source>
        <dbReference type="Proteomes" id="UP000016932"/>
    </source>
</evidence>
<dbReference type="EMBL" id="KB446555">
    <property type="protein sequence ID" value="EME87263.1"/>
    <property type="molecule type" value="Genomic_DNA"/>
</dbReference>
<dbReference type="OrthoDB" id="2580323at2759"/>
<protein>
    <submittedName>
        <fullName evidence="1">Uncharacterized protein</fullName>
    </submittedName>
</protein>
<name>N1Q8Q5_PSEFD</name>
<reference evidence="1 2" key="1">
    <citation type="journal article" date="2012" name="PLoS Pathog.">
        <title>Diverse lifestyles and strategies of plant pathogenesis encoded in the genomes of eighteen Dothideomycetes fungi.</title>
        <authorList>
            <person name="Ohm R.A."/>
            <person name="Feau N."/>
            <person name="Henrissat B."/>
            <person name="Schoch C.L."/>
            <person name="Horwitz B.A."/>
            <person name="Barry K.W."/>
            <person name="Condon B.J."/>
            <person name="Copeland A.C."/>
            <person name="Dhillon B."/>
            <person name="Glaser F."/>
            <person name="Hesse C.N."/>
            <person name="Kosti I."/>
            <person name="LaButti K."/>
            <person name="Lindquist E.A."/>
            <person name="Lucas S."/>
            <person name="Salamov A.A."/>
            <person name="Bradshaw R.E."/>
            <person name="Ciuffetti L."/>
            <person name="Hamelin R.C."/>
            <person name="Kema G.H.J."/>
            <person name="Lawrence C."/>
            <person name="Scott J.A."/>
            <person name="Spatafora J.W."/>
            <person name="Turgeon B.G."/>
            <person name="de Wit P.J.G.M."/>
            <person name="Zhong S."/>
            <person name="Goodwin S.B."/>
            <person name="Grigoriev I.V."/>
        </authorList>
    </citation>
    <scope>NUCLEOTIDE SEQUENCE [LARGE SCALE GENOMIC DNA]</scope>
    <source>
        <strain evidence="1 2">CIRAD86</strain>
    </source>
</reference>